<dbReference type="PANTHER" id="PTHR43742:SF6">
    <property type="entry name" value="OXIDOREDUCTASE YYAE-RELATED"/>
    <property type="match status" value="1"/>
</dbReference>
<dbReference type="InterPro" id="IPR006656">
    <property type="entry name" value="Mopterin_OxRdtase"/>
</dbReference>
<dbReference type="Pfam" id="PF01568">
    <property type="entry name" value="Molydop_binding"/>
    <property type="match status" value="1"/>
</dbReference>
<dbReference type="GO" id="GO:0016491">
    <property type="term" value="F:oxidoreductase activity"/>
    <property type="evidence" value="ECO:0007669"/>
    <property type="project" value="InterPro"/>
</dbReference>
<dbReference type="Pfam" id="PF00384">
    <property type="entry name" value="Molybdopterin"/>
    <property type="match status" value="1"/>
</dbReference>
<dbReference type="Pfam" id="PF04879">
    <property type="entry name" value="Molybdop_Fe4S4"/>
    <property type="match status" value="1"/>
</dbReference>
<organism evidence="6 7">
    <name type="scientific">Sphingobium baderi</name>
    <dbReference type="NCBI Taxonomy" id="1332080"/>
    <lineage>
        <taxon>Bacteria</taxon>
        <taxon>Pseudomonadati</taxon>
        <taxon>Pseudomonadota</taxon>
        <taxon>Alphaproteobacteria</taxon>
        <taxon>Sphingomonadales</taxon>
        <taxon>Sphingomonadaceae</taxon>
        <taxon>Sphingobium</taxon>
    </lineage>
</organism>
<dbReference type="Gene3D" id="3.40.228.10">
    <property type="entry name" value="Dimethylsulfoxide Reductase, domain 2"/>
    <property type="match status" value="1"/>
</dbReference>
<accession>A0A0S3F0F1</accession>
<evidence type="ECO:0000256" key="4">
    <source>
        <dbReference type="ARBA" id="ARBA00023014"/>
    </source>
</evidence>
<sequence length="736" mass="81192">MADVEPGDLREVKSFCRICTGLCGTIVTLDRDDRIVATRGDKDDPQTLGFVCSKGSNAPDFHNSADRLLHPLKRMPDGSFQKIALQDALAEIGDKLAEIYERDGPEAIASFRGSGGFFYAVTLNLLTDWLAALGSGKNYSTLTIDQSAKTIVMSRLGYWAAGKHRVQFSDVAFLIGANPLVSITQLDCRNPVKRLKEHKARGMKLIVMDPRHTETARHADLFVQPLPGQDGPIVAAVLRTILEEGWYDKAFCDEHVADLDLLRAAVAPFDAVSVAHRADIPVEQIRQIAEMFARDNKKGIASSGTGPDMGPHSNVTEHLIECLNVVCGRYTREGEEITNAGFLFPTGSLPAQVVRLPRTWDMGPRNRINGYGPVCGEMQTSAMADDILQPGPGQVKFLFNLGGNPATCVPDQRKMVQALRSLELFVSIEPFMTPTAHLSHYILPPRMFYERADLPMHIFEQVLYPRPYTRYTPSLTNPPAGSDVCTEFDVFWHLAKRLGKTIHFHGIPLDMEQMPTEDEMLAIVAHKALAPWDEIKQETLGCFRDPGTVALACDPKTADRFTTMPDDVQEELKALLDDVPTFGAFKSNGRTFGFLMSSRRQRHRFNSIGFKITELQRAMPSNLGYMNPEDMETIGIRDGDWIQIESDTGAIQVVAQSDASVRKAVISVCHGFGGLPDEDTYFDGGVSTNQLISTDRDLQTINGTPRMSGIPVDITLSNGPAEANCRADKRQPVVVA</sequence>
<keyword evidence="7" id="KW-1185">Reference proteome</keyword>
<protein>
    <recommendedName>
        <fullName evidence="5">4Fe-4S Mo/W bis-MGD-type domain-containing protein</fullName>
    </recommendedName>
</protein>
<evidence type="ECO:0000256" key="3">
    <source>
        <dbReference type="ARBA" id="ARBA00023004"/>
    </source>
</evidence>
<dbReference type="GO" id="GO:0043546">
    <property type="term" value="F:molybdopterin cofactor binding"/>
    <property type="evidence" value="ECO:0007669"/>
    <property type="project" value="InterPro"/>
</dbReference>
<dbReference type="SMART" id="SM00926">
    <property type="entry name" value="Molybdop_Fe4S4"/>
    <property type="match status" value="1"/>
</dbReference>
<dbReference type="SUPFAM" id="SSF50692">
    <property type="entry name" value="ADC-like"/>
    <property type="match status" value="1"/>
</dbReference>
<proteinExistence type="inferred from homology"/>
<dbReference type="OrthoDB" id="9759518at2"/>
<dbReference type="PROSITE" id="PS51669">
    <property type="entry name" value="4FE4S_MOW_BIS_MGD"/>
    <property type="match status" value="1"/>
</dbReference>
<dbReference type="PANTHER" id="PTHR43742">
    <property type="entry name" value="TRIMETHYLAMINE-N-OXIDE REDUCTASE"/>
    <property type="match status" value="1"/>
</dbReference>
<evidence type="ECO:0000313" key="6">
    <source>
        <dbReference type="EMBL" id="ALR21158.1"/>
    </source>
</evidence>
<evidence type="ECO:0000259" key="5">
    <source>
        <dbReference type="PROSITE" id="PS51669"/>
    </source>
</evidence>
<gene>
    <name evidence="6" type="ORF">ATN00_13505</name>
</gene>
<dbReference type="AlphaFoldDB" id="A0A0S3F0F1"/>
<dbReference type="InterPro" id="IPR050612">
    <property type="entry name" value="Prok_Mopterin_Oxidored"/>
</dbReference>
<dbReference type="Proteomes" id="UP000056968">
    <property type="component" value="Chromosome"/>
</dbReference>
<name>A0A0S3F0F1_9SPHN</name>
<dbReference type="SUPFAM" id="SSF53706">
    <property type="entry name" value="Formate dehydrogenase/DMSO reductase, domains 1-3"/>
    <property type="match status" value="1"/>
</dbReference>
<comment type="similarity">
    <text evidence="1">Belongs to the prokaryotic molybdopterin-containing oxidoreductase family.</text>
</comment>
<dbReference type="Gene3D" id="3.40.50.740">
    <property type="match status" value="1"/>
</dbReference>
<dbReference type="InterPro" id="IPR006657">
    <property type="entry name" value="MoPterin_dinucl-bd_dom"/>
</dbReference>
<evidence type="ECO:0000256" key="2">
    <source>
        <dbReference type="ARBA" id="ARBA00022723"/>
    </source>
</evidence>
<evidence type="ECO:0000256" key="1">
    <source>
        <dbReference type="ARBA" id="ARBA00010312"/>
    </source>
</evidence>
<keyword evidence="3" id="KW-0408">Iron</keyword>
<dbReference type="EMBL" id="CP013264">
    <property type="protein sequence ID" value="ALR21158.1"/>
    <property type="molecule type" value="Genomic_DNA"/>
</dbReference>
<dbReference type="RefSeq" id="WP_062065531.1">
    <property type="nucleotide sequence ID" value="NZ_CP013264.1"/>
</dbReference>
<dbReference type="GO" id="GO:0051536">
    <property type="term" value="F:iron-sulfur cluster binding"/>
    <property type="evidence" value="ECO:0007669"/>
    <property type="project" value="UniProtKB-KW"/>
</dbReference>
<feature type="domain" description="4Fe-4S Mo/W bis-MGD-type" evidence="5">
    <location>
        <begin position="9"/>
        <end position="66"/>
    </location>
</feature>
<evidence type="ECO:0000313" key="7">
    <source>
        <dbReference type="Proteomes" id="UP000056968"/>
    </source>
</evidence>
<dbReference type="Gene3D" id="2.20.25.90">
    <property type="entry name" value="ADC-like domains"/>
    <property type="match status" value="1"/>
</dbReference>
<dbReference type="KEGG" id="sbd:ATN00_13505"/>
<keyword evidence="2" id="KW-0479">Metal-binding</keyword>
<dbReference type="Gene3D" id="2.40.40.20">
    <property type="match status" value="1"/>
</dbReference>
<keyword evidence="4" id="KW-0411">Iron-sulfur</keyword>
<dbReference type="InterPro" id="IPR009010">
    <property type="entry name" value="Asp_de-COase-like_dom_sf"/>
</dbReference>
<dbReference type="STRING" id="1332080.ATN00_13505"/>
<dbReference type="CDD" id="cd02775">
    <property type="entry name" value="MopB_CT"/>
    <property type="match status" value="1"/>
</dbReference>
<dbReference type="GO" id="GO:0046872">
    <property type="term" value="F:metal ion binding"/>
    <property type="evidence" value="ECO:0007669"/>
    <property type="project" value="UniProtKB-KW"/>
</dbReference>
<reference evidence="6 7" key="1">
    <citation type="submission" date="2015-11" db="EMBL/GenBank/DDBJ databases">
        <title>A Two-component Flavoprotein Monooxygenase System MeaXY Responsible for para-Hydroxylation of 2-Methyl-6-ethylaniline and 2,6-Diethylaniline in Sphingobium baderi DE-13.</title>
        <authorList>
            <person name="Cheng M."/>
            <person name="Meng Q."/>
            <person name="Yang Y."/>
            <person name="Chu C."/>
            <person name="Yan X."/>
            <person name="He J."/>
            <person name="Li S."/>
        </authorList>
    </citation>
    <scope>NUCLEOTIDE SEQUENCE [LARGE SCALE GENOMIC DNA]</scope>
    <source>
        <strain evidence="6 7">DE-13</strain>
    </source>
</reference>
<dbReference type="InterPro" id="IPR006963">
    <property type="entry name" value="Mopterin_OxRdtase_4Fe-4S_dom"/>
</dbReference>